<dbReference type="EC" id="3.6.4.13" evidence="2"/>
<evidence type="ECO:0000256" key="3">
    <source>
        <dbReference type="ARBA" id="ARBA00022741"/>
    </source>
</evidence>
<dbReference type="Gene3D" id="1.20.120.1080">
    <property type="match status" value="1"/>
</dbReference>
<name>A0A1A6C4F1_9GAMM</name>
<evidence type="ECO:0000256" key="6">
    <source>
        <dbReference type="ARBA" id="ARBA00022840"/>
    </source>
</evidence>
<sequence>MQDSERLRQLEARLDEVAARERAEFARRLAGLARRARGGQPVDRGLAKLEPEIEAARERLAARRAALPAPTYPDELPVVARREDIARAIAEHQVVIVCGDTGSGKTTQLPKICLELGRGAAGLIGHTQPRRIAARSVAGRIAEELRTEVGRGVGFKVRFSDHIGPETYLKLMTDGILLAEMQQDRLLTQYDTLIIDEAHERSLNIDFLLGYLKRVLPQRPDLKLIVTSATIDPERFSRHFNEAPIIMVEGRTYPVEVRYRPLVTLEDDEEDRDPTQGIVEACAELAREGPGDVLVFLPGEREIREAAEALRKHHPPHTEILPLYARLSAAEQHRVFEAHGGRRIVLATNVAETSLTVPGIRYVVDAGTARISRYSWRAKLQRLPIEPVSQASADQRKGRCGRVGPGVCIRLYSEEDFASRPAFTDPEIQRTNLAAVVLQMAALGLGEVADFPFIDPPDPRLVRDGYLLLEELHAVDAQQRLTDVGRRLARLPVDPRLGRMLLAAEREGALREVLVIVAALAVQDPRERPADRQQAADEAHKRFRDERSDFLAYLRLWEHYHEQARHHSKSQLRKLCQREFLSWMRLREWIETWRQLHGQLSEMGFRENQQPAEYDAIHRALLAGLLAHVGFKSEDDRDKHAYLGTRNRRFHIFPGSGLHKRGPKWLMAAEIAETARTYARTVASIKPEWIEQLGAHLIKHHIFEPHWEQRPARVGAFDRLTLYGLVVQPRKRVDYARTHPAEARELFIRHALVYGEFRSRGGFLAHNRALIEEVEELEAKARRPDILVDEHVLFEFYDRRVPAEINNGKAFERWREQAERGNPRLLYLTREALMQHGADDITAERFPDRLAAGPGLALPLRYRLEPGGEDDGVTLTVPLAALRQIDAARCEWLVPGLLEDKLAALIRGLPKALRKHFVPAPDFARACAQSLAFGEGGLTGALAHQLQRMTGVEVPPEAWDTAALPDHLRMRFEVIDGKGKTLAAGRDLGALADTLEGRVQQTFEALPTQTLERDEITAWDFGDLPESVDIEQHGLALKGYPALVREGDRVALRILDSAASAERAHREGLLGLLRLVLREPVKYLHKQLPHAQTMCLHFAAVGRCDALKDDLIDAVLEDLFLAEPLPRSEAEFTARVEAGRSEIVTAATQLAERMSDALAAFHRIRQSLKGNVPLSWIEAAADISDQLGHLIHPGFIRDTPVEYRPHLPRYLKAVERRLERLKQQPDKDRRLRVEIEPLWARCKQRWGDGKNVSEALRDFRWQIEELRVSLFAQELGTPRPVSVARLEKRWKEMENISR</sequence>
<dbReference type="OrthoDB" id="9805617at2"/>
<keyword evidence="3" id="KW-0547">Nucleotide-binding</keyword>
<evidence type="ECO:0000256" key="2">
    <source>
        <dbReference type="ARBA" id="ARBA00012552"/>
    </source>
</evidence>
<dbReference type="InterPro" id="IPR011545">
    <property type="entry name" value="DEAD/DEAH_box_helicase_dom"/>
</dbReference>
<feature type="domain" description="Helicase C-terminal" evidence="9">
    <location>
        <begin position="277"/>
        <end position="444"/>
    </location>
</feature>
<feature type="domain" description="Helicase ATP-binding" evidence="8">
    <location>
        <begin position="86"/>
        <end position="249"/>
    </location>
</feature>
<dbReference type="PANTHER" id="PTHR18934">
    <property type="entry name" value="ATP-DEPENDENT RNA HELICASE"/>
    <property type="match status" value="1"/>
</dbReference>
<comment type="similarity">
    <text evidence="1">Belongs to the DEAD box helicase family. DEAH subfamily.</text>
</comment>
<evidence type="ECO:0000256" key="4">
    <source>
        <dbReference type="ARBA" id="ARBA00022801"/>
    </source>
</evidence>
<gene>
    <name evidence="10" type="ORF">Thpro_021775</name>
</gene>
<dbReference type="SMART" id="SM00847">
    <property type="entry name" value="HA2"/>
    <property type="match status" value="1"/>
</dbReference>
<keyword evidence="6" id="KW-0067">ATP-binding</keyword>
<dbReference type="STRING" id="160660.BJI67_00870"/>
<dbReference type="InterPro" id="IPR001650">
    <property type="entry name" value="Helicase_C-like"/>
</dbReference>
<dbReference type="NCBIfam" id="TIGR01967">
    <property type="entry name" value="DEAH_box_HrpA"/>
    <property type="match status" value="1"/>
</dbReference>
<reference evidence="10 11" key="1">
    <citation type="journal article" date="2014" name="Genome Announc.">
        <title>Draft Genome Sequence of the Iron-Oxidizing, Acidophilic, and Halotolerant 'Thiobacillus prosperus' Type Strain DSM 5130.</title>
        <authorList>
            <person name="Ossandon F.J."/>
            <person name="Cardenas J.P."/>
            <person name="Corbett M."/>
            <person name="Quatrini R."/>
            <person name="Holmes D.S."/>
            <person name="Watkin E."/>
        </authorList>
    </citation>
    <scope>NUCLEOTIDE SEQUENCE [LARGE SCALE GENOMIC DNA]</scope>
    <source>
        <strain evidence="10 11">DSM 5130</strain>
    </source>
</reference>
<dbReference type="FunFam" id="3.40.50.300:FF:000439">
    <property type="entry name" value="ATP-dependent RNA helicase HrpA"/>
    <property type="match status" value="1"/>
</dbReference>
<dbReference type="GO" id="GO:0016787">
    <property type="term" value="F:hydrolase activity"/>
    <property type="evidence" value="ECO:0007669"/>
    <property type="project" value="UniProtKB-KW"/>
</dbReference>
<dbReference type="GO" id="GO:0003724">
    <property type="term" value="F:RNA helicase activity"/>
    <property type="evidence" value="ECO:0007669"/>
    <property type="project" value="UniProtKB-EC"/>
</dbReference>
<dbReference type="InterPro" id="IPR007502">
    <property type="entry name" value="Helicase-assoc_dom"/>
</dbReference>
<evidence type="ECO:0000313" key="10">
    <source>
        <dbReference type="EMBL" id="OBS09447.1"/>
    </source>
</evidence>
<dbReference type="Pfam" id="PF04408">
    <property type="entry name" value="WHD_HA2"/>
    <property type="match status" value="1"/>
</dbReference>
<dbReference type="PROSITE" id="PS51194">
    <property type="entry name" value="HELICASE_CTER"/>
    <property type="match status" value="1"/>
</dbReference>
<dbReference type="Pfam" id="PF11898">
    <property type="entry name" value="DUF3418"/>
    <property type="match status" value="1"/>
</dbReference>
<dbReference type="SMART" id="SM00382">
    <property type="entry name" value="AAA"/>
    <property type="match status" value="1"/>
</dbReference>
<dbReference type="InterPro" id="IPR024590">
    <property type="entry name" value="HrpA_C"/>
</dbReference>
<dbReference type="PROSITE" id="PS51192">
    <property type="entry name" value="HELICASE_ATP_BIND_1"/>
    <property type="match status" value="1"/>
</dbReference>
<dbReference type="FunFam" id="3.40.50.300:FF:000575">
    <property type="entry name" value="ATP-dependent helicase hrpA"/>
    <property type="match status" value="1"/>
</dbReference>
<dbReference type="FunFam" id="1.20.120.1080:FF:000005">
    <property type="entry name" value="ATP-dependent helicase HrpA"/>
    <property type="match status" value="1"/>
</dbReference>
<evidence type="ECO:0000259" key="9">
    <source>
        <dbReference type="PROSITE" id="PS51194"/>
    </source>
</evidence>
<dbReference type="EMBL" id="JQSG02000003">
    <property type="protein sequence ID" value="OBS09447.1"/>
    <property type="molecule type" value="Genomic_DNA"/>
</dbReference>
<dbReference type="RefSeq" id="WP_065089516.1">
    <property type="nucleotide sequence ID" value="NZ_JQSG02000003.1"/>
</dbReference>
<dbReference type="InterPro" id="IPR011709">
    <property type="entry name" value="DEAD-box_helicase_OB_fold"/>
</dbReference>
<dbReference type="Pfam" id="PF07717">
    <property type="entry name" value="OB_NTP_bind"/>
    <property type="match status" value="1"/>
</dbReference>
<dbReference type="PANTHER" id="PTHR18934:SF99">
    <property type="entry name" value="ATP-DEPENDENT RNA HELICASE DHX37-RELATED"/>
    <property type="match status" value="1"/>
</dbReference>
<keyword evidence="5 10" id="KW-0347">Helicase</keyword>
<keyword evidence="11" id="KW-1185">Reference proteome</keyword>
<dbReference type="InterPro" id="IPR003593">
    <property type="entry name" value="AAA+_ATPase"/>
</dbReference>
<comment type="caution">
    <text evidence="10">The sequence shown here is derived from an EMBL/GenBank/DDBJ whole genome shotgun (WGS) entry which is preliminary data.</text>
</comment>
<evidence type="ECO:0000256" key="1">
    <source>
        <dbReference type="ARBA" id="ARBA00008792"/>
    </source>
</evidence>
<evidence type="ECO:0000313" key="11">
    <source>
        <dbReference type="Proteomes" id="UP000029273"/>
    </source>
</evidence>
<protein>
    <recommendedName>
        <fullName evidence="2">RNA helicase</fullName>
        <ecNumber evidence="2">3.6.4.13</ecNumber>
    </recommendedName>
</protein>
<dbReference type="SMART" id="SM00487">
    <property type="entry name" value="DEXDc"/>
    <property type="match status" value="1"/>
</dbReference>
<dbReference type="InterPro" id="IPR027417">
    <property type="entry name" value="P-loop_NTPase"/>
</dbReference>
<evidence type="ECO:0000259" key="8">
    <source>
        <dbReference type="PROSITE" id="PS51192"/>
    </source>
</evidence>
<dbReference type="InterPro" id="IPR010222">
    <property type="entry name" value="RNA_helicase_HrpA"/>
</dbReference>
<dbReference type="NCBIfam" id="NF008348">
    <property type="entry name" value="PRK11131.1"/>
    <property type="match status" value="1"/>
</dbReference>
<keyword evidence="4" id="KW-0378">Hydrolase</keyword>
<dbReference type="Pfam" id="PF21010">
    <property type="entry name" value="HA2_C"/>
    <property type="match status" value="1"/>
</dbReference>
<comment type="catalytic activity">
    <reaction evidence="7">
        <text>ATP + H2O = ADP + phosphate + H(+)</text>
        <dbReference type="Rhea" id="RHEA:13065"/>
        <dbReference type="ChEBI" id="CHEBI:15377"/>
        <dbReference type="ChEBI" id="CHEBI:15378"/>
        <dbReference type="ChEBI" id="CHEBI:30616"/>
        <dbReference type="ChEBI" id="CHEBI:43474"/>
        <dbReference type="ChEBI" id="CHEBI:456216"/>
        <dbReference type="EC" id="3.6.4.13"/>
    </reaction>
</comment>
<dbReference type="SMART" id="SM00490">
    <property type="entry name" value="HELICc"/>
    <property type="match status" value="1"/>
</dbReference>
<dbReference type="SUPFAM" id="SSF52540">
    <property type="entry name" value="P-loop containing nucleoside triphosphate hydrolases"/>
    <property type="match status" value="1"/>
</dbReference>
<dbReference type="InterPro" id="IPR014001">
    <property type="entry name" value="Helicase_ATP-bd"/>
</dbReference>
<evidence type="ECO:0000256" key="5">
    <source>
        <dbReference type="ARBA" id="ARBA00022806"/>
    </source>
</evidence>
<dbReference type="Pfam" id="PF00270">
    <property type="entry name" value="DEAD"/>
    <property type="match status" value="1"/>
</dbReference>
<dbReference type="Proteomes" id="UP000029273">
    <property type="component" value="Unassembled WGS sequence"/>
</dbReference>
<evidence type="ECO:0000256" key="7">
    <source>
        <dbReference type="ARBA" id="ARBA00047984"/>
    </source>
</evidence>
<dbReference type="InterPro" id="IPR048333">
    <property type="entry name" value="HA2_WH"/>
</dbReference>
<dbReference type="GO" id="GO:0003723">
    <property type="term" value="F:RNA binding"/>
    <property type="evidence" value="ECO:0007669"/>
    <property type="project" value="TreeGrafter"/>
</dbReference>
<dbReference type="CDD" id="cd18791">
    <property type="entry name" value="SF2_C_RHA"/>
    <property type="match status" value="1"/>
</dbReference>
<organism evidence="10 11">
    <name type="scientific">Acidihalobacter prosperus</name>
    <dbReference type="NCBI Taxonomy" id="160660"/>
    <lineage>
        <taxon>Bacteria</taxon>
        <taxon>Pseudomonadati</taxon>
        <taxon>Pseudomonadota</taxon>
        <taxon>Gammaproteobacteria</taxon>
        <taxon>Chromatiales</taxon>
        <taxon>Ectothiorhodospiraceae</taxon>
        <taxon>Acidihalobacter</taxon>
    </lineage>
</organism>
<proteinExistence type="inferred from homology"/>
<dbReference type="GO" id="GO:0005524">
    <property type="term" value="F:ATP binding"/>
    <property type="evidence" value="ECO:0007669"/>
    <property type="project" value="UniProtKB-KW"/>
</dbReference>
<dbReference type="Gene3D" id="3.40.50.300">
    <property type="entry name" value="P-loop containing nucleotide triphosphate hydrolases"/>
    <property type="match status" value="2"/>
</dbReference>
<dbReference type="Pfam" id="PF00271">
    <property type="entry name" value="Helicase_C"/>
    <property type="match status" value="1"/>
</dbReference>
<accession>A0A1A6C4F1</accession>